<name>A0A3N4GG68_9LACT</name>
<dbReference type="GO" id="GO:0005737">
    <property type="term" value="C:cytoplasm"/>
    <property type="evidence" value="ECO:0007669"/>
    <property type="project" value="UniProtKB-SubCell"/>
</dbReference>
<dbReference type="GO" id="GO:0000049">
    <property type="term" value="F:tRNA binding"/>
    <property type="evidence" value="ECO:0007669"/>
    <property type="project" value="UniProtKB-KW"/>
</dbReference>
<comment type="caution">
    <text evidence="4">The sequence shown here is derived from an EMBL/GenBank/DDBJ whole genome shotgun (WGS) entry which is preliminary data.</text>
</comment>
<dbReference type="EC" id="6.3.4.-" evidence="3"/>
<keyword evidence="3" id="KW-0963">Cytoplasm</keyword>
<dbReference type="Pfam" id="PF05636">
    <property type="entry name" value="HIGH_NTase1"/>
    <property type="match status" value="1"/>
</dbReference>
<feature type="binding site" evidence="3">
    <location>
        <begin position="194"/>
        <end position="195"/>
    </location>
    <ligand>
        <name>ATP</name>
        <dbReference type="ChEBI" id="CHEBI:30616"/>
    </ligand>
</feature>
<dbReference type="EMBL" id="RKMG01000008">
    <property type="protein sequence ID" value="RPA60838.1"/>
    <property type="molecule type" value="Genomic_DNA"/>
</dbReference>
<dbReference type="AlphaFoldDB" id="A0A3N4GG68"/>
<dbReference type="InterPro" id="IPR014729">
    <property type="entry name" value="Rossmann-like_a/b/a_fold"/>
</dbReference>
<accession>A0A3N4GG68</accession>
<keyword evidence="1 3" id="KW-0436">Ligase</keyword>
<comment type="similarity">
    <text evidence="3">Belongs to the TmcAL family.</text>
</comment>
<keyword evidence="5" id="KW-1185">Reference proteome</keyword>
<reference evidence="4 5" key="1">
    <citation type="submission" date="2018-11" db="EMBL/GenBank/DDBJ databases">
        <title>Aerococcus sp. SJQ22, whole genome shotgun sequence.</title>
        <authorList>
            <person name="Sun L."/>
            <person name="Gao X."/>
            <person name="Chen W."/>
            <person name="Huang K."/>
        </authorList>
    </citation>
    <scope>NUCLEOTIDE SEQUENCE [LARGE SCALE GENOMIC DNA]</scope>
    <source>
        <strain evidence="4 5">SJQ22</strain>
    </source>
</reference>
<dbReference type="Gene3D" id="3.40.50.620">
    <property type="entry name" value="HUPs"/>
    <property type="match status" value="1"/>
</dbReference>
<dbReference type="RefSeq" id="WP_123779663.1">
    <property type="nucleotide sequence ID" value="NZ_RKMG01000008.1"/>
</dbReference>
<dbReference type="SUPFAM" id="SSF52374">
    <property type="entry name" value="Nucleotidylyl transferase"/>
    <property type="match status" value="1"/>
</dbReference>
<comment type="subcellular location">
    <subcellularLocation>
        <location evidence="3">Cytoplasm</location>
    </subcellularLocation>
</comment>
<keyword evidence="3" id="KW-0547">Nucleotide-binding</keyword>
<sequence>MRAVGVIAEWHPFHHGHAYQLQQARAQSGADLVIGLMSGNYVQRGEPALISKWDRAQVALANGCDLVIELPFWYATQPADIFASGGIQALSAMGCDFVSFGVEDPHFKDYELLAQWMHDHPKAVAAANASVDAIDNMSFAEKRIAAIKTLMADHDAIRHLNIHFQDNANTLLAFAYAKANAQLEKPMQLVPVNRIGDNHRLEELDETTLSEDSPRFTSGSAIRRMIQTNDAQAENFPVKLAAVVPEQMVAQLMAAISNQQLVGWNQLFPFLKYKLLSASADELASIYQMSGGMEHRMQEAIKQVASFEDFVDNVKNRNWSRNRVQRTALMTVLNVHDAQMQGMLAPDQSQPLMLLAANAQGRAYLKLMKEALSQDANRWNLVSRVDQSVERAWPMWIQADRIYEMLAPQLPSQNFNHPPIFK</sequence>
<dbReference type="PANTHER" id="PTHR37825:SF1">
    <property type="entry name" value="TRNA(MET) CYTIDINE ACETATE LIGASE"/>
    <property type="match status" value="1"/>
</dbReference>
<keyword evidence="4" id="KW-0808">Transferase</keyword>
<feature type="binding site" evidence="3">
    <location>
        <begin position="7"/>
        <end position="20"/>
    </location>
    <ligand>
        <name>ATP</name>
        <dbReference type="ChEBI" id="CHEBI:30616"/>
    </ligand>
</feature>
<protein>
    <recommendedName>
        <fullName evidence="3">tRNA(Met) cytidine acetate ligase</fullName>
        <ecNumber evidence="3">6.3.4.-</ecNumber>
    </recommendedName>
</protein>
<dbReference type="InterPro" id="IPR008513">
    <property type="entry name" value="tRNA(Met)_cyd_acetate_ligase"/>
</dbReference>
<comment type="function">
    <text evidence="3">Catalyzes the formation of N(4)-acetylcytidine (ac(4)C) at the wobble position of elongator tRNA(Met), using acetate and ATP as substrates. First activates an acetate ion to form acetyladenylate (Ac-AMP) and then transfers the acetyl group to tRNA to form ac(4)C34.</text>
</comment>
<evidence type="ECO:0000256" key="1">
    <source>
        <dbReference type="ARBA" id="ARBA00022598"/>
    </source>
</evidence>
<evidence type="ECO:0000256" key="2">
    <source>
        <dbReference type="ARBA" id="ARBA00022694"/>
    </source>
</evidence>
<dbReference type="Proteomes" id="UP000273977">
    <property type="component" value="Unassembled WGS sequence"/>
</dbReference>
<proteinExistence type="inferred from homology"/>
<gene>
    <name evidence="3" type="primary">tmcAL</name>
    <name evidence="4" type="ORF">EF384_03825</name>
</gene>
<dbReference type="PANTHER" id="PTHR37825">
    <property type="entry name" value="TRNA(MET) CYTIDINE ACETATE LIGASE"/>
    <property type="match status" value="1"/>
</dbReference>
<feature type="binding site" evidence="3">
    <location>
        <position position="169"/>
    </location>
    <ligand>
        <name>ATP</name>
        <dbReference type="ChEBI" id="CHEBI:30616"/>
    </ligand>
</feature>
<keyword evidence="2 3" id="KW-0819">tRNA processing</keyword>
<dbReference type="GO" id="GO:0006400">
    <property type="term" value="P:tRNA modification"/>
    <property type="evidence" value="ECO:0007669"/>
    <property type="project" value="UniProtKB-UniRule"/>
</dbReference>
<dbReference type="GO" id="GO:0016740">
    <property type="term" value="F:transferase activity"/>
    <property type="evidence" value="ECO:0007669"/>
    <property type="project" value="UniProtKB-KW"/>
</dbReference>
<dbReference type="HAMAP" id="MF_01539">
    <property type="entry name" value="TmcAL"/>
    <property type="match status" value="1"/>
</dbReference>
<keyword evidence="3" id="KW-0694">RNA-binding</keyword>
<evidence type="ECO:0000313" key="5">
    <source>
        <dbReference type="Proteomes" id="UP000273977"/>
    </source>
</evidence>
<keyword evidence="3" id="KW-0067">ATP-binding</keyword>
<evidence type="ECO:0000256" key="3">
    <source>
        <dbReference type="HAMAP-Rule" id="MF_01539"/>
    </source>
</evidence>
<organism evidence="4 5">
    <name type="scientific">Aerococcus agrisoli</name>
    <dbReference type="NCBI Taxonomy" id="2487350"/>
    <lineage>
        <taxon>Bacteria</taxon>
        <taxon>Bacillati</taxon>
        <taxon>Bacillota</taxon>
        <taxon>Bacilli</taxon>
        <taxon>Lactobacillales</taxon>
        <taxon>Aerococcaceae</taxon>
        <taxon>Aerococcus</taxon>
    </lineage>
</organism>
<dbReference type="GO" id="GO:0016879">
    <property type="term" value="F:ligase activity, forming carbon-nitrogen bonds"/>
    <property type="evidence" value="ECO:0007669"/>
    <property type="project" value="UniProtKB-UniRule"/>
</dbReference>
<evidence type="ECO:0000313" key="4">
    <source>
        <dbReference type="EMBL" id="RPA60838.1"/>
    </source>
</evidence>
<feature type="binding site" evidence="3">
    <location>
        <position position="101"/>
    </location>
    <ligand>
        <name>ATP</name>
        <dbReference type="ChEBI" id="CHEBI:30616"/>
    </ligand>
</feature>
<keyword evidence="3" id="KW-0820">tRNA-binding</keyword>
<dbReference type="OrthoDB" id="9769796at2"/>
<comment type="catalytic activity">
    <reaction evidence="3">
        <text>cytidine(34) in elongator tRNA(Met) + acetate + ATP = N(4)-acetylcytidine(34) in elongator tRNA(Met) + AMP + diphosphate</text>
        <dbReference type="Rhea" id="RHEA:58144"/>
        <dbReference type="Rhea" id="RHEA-COMP:10693"/>
        <dbReference type="Rhea" id="RHEA-COMP:10694"/>
        <dbReference type="ChEBI" id="CHEBI:30089"/>
        <dbReference type="ChEBI" id="CHEBI:30616"/>
        <dbReference type="ChEBI" id="CHEBI:33019"/>
        <dbReference type="ChEBI" id="CHEBI:74900"/>
        <dbReference type="ChEBI" id="CHEBI:82748"/>
        <dbReference type="ChEBI" id="CHEBI:456215"/>
    </reaction>
</comment>
<dbReference type="GO" id="GO:0005524">
    <property type="term" value="F:ATP binding"/>
    <property type="evidence" value="ECO:0007669"/>
    <property type="project" value="UniProtKB-KW"/>
</dbReference>